<dbReference type="InterPro" id="IPR001138">
    <property type="entry name" value="Zn2Cys6_DnaBD"/>
</dbReference>
<keyword evidence="3" id="KW-0805">Transcription regulation</keyword>
<evidence type="ECO:0000256" key="6">
    <source>
        <dbReference type="ARBA" id="ARBA00023242"/>
    </source>
</evidence>
<evidence type="ECO:0000256" key="1">
    <source>
        <dbReference type="ARBA" id="ARBA00004123"/>
    </source>
</evidence>
<feature type="domain" description="Zn(2)-C6 fungal-type" evidence="8">
    <location>
        <begin position="240"/>
        <end position="268"/>
    </location>
</feature>
<keyword evidence="5" id="KW-0804">Transcription</keyword>
<feature type="compositionally biased region" description="Low complexity" evidence="7">
    <location>
        <begin position="87"/>
        <end position="116"/>
    </location>
</feature>
<evidence type="ECO:0000256" key="5">
    <source>
        <dbReference type="ARBA" id="ARBA00023163"/>
    </source>
</evidence>
<dbReference type="PROSITE" id="PS00354">
    <property type="entry name" value="HMGI_Y"/>
    <property type="match status" value="1"/>
</dbReference>
<evidence type="ECO:0000313" key="10">
    <source>
        <dbReference type="Proteomes" id="UP001583186"/>
    </source>
</evidence>
<dbReference type="InterPro" id="IPR000637">
    <property type="entry name" value="HMGI/Y_DNA-bd_CS"/>
</dbReference>
<evidence type="ECO:0000256" key="7">
    <source>
        <dbReference type="SAM" id="MobiDB-lite"/>
    </source>
</evidence>
<dbReference type="Pfam" id="PF00172">
    <property type="entry name" value="Zn_clus"/>
    <property type="match status" value="1"/>
</dbReference>
<feature type="compositionally biased region" description="Basic and acidic residues" evidence="7">
    <location>
        <begin position="13"/>
        <end position="22"/>
    </location>
</feature>
<dbReference type="SMART" id="SM00066">
    <property type="entry name" value="GAL4"/>
    <property type="match status" value="1"/>
</dbReference>
<dbReference type="EMBL" id="JAWCUI010000021">
    <property type="protein sequence ID" value="KAL1896802.1"/>
    <property type="molecule type" value="Genomic_DNA"/>
</dbReference>
<dbReference type="InterPro" id="IPR036864">
    <property type="entry name" value="Zn2-C6_fun-type_DNA-bd_sf"/>
</dbReference>
<feature type="region of interest" description="Disordered" evidence="7">
    <location>
        <begin position="604"/>
        <end position="624"/>
    </location>
</feature>
<evidence type="ECO:0000313" key="9">
    <source>
        <dbReference type="EMBL" id="KAL1896802.1"/>
    </source>
</evidence>
<feature type="region of interest" description="Disordered" evidence="7">
    <location>
        <begin position="87"/>
        <end position="148"/>
    </location>
</feature>
<reference evidence="9 10" key="1">
    <citation type="journal article" date="2024" name="IMA Fungus">
        <title>IMA Genome - F19 : A genome assembly and annotation guide to empower mycologists, including annotated draft genome sequences of Ceratocystis pirilliformis, Diaporthe australafricana, Fusarium ophioides, Paecilomyces lecythidis, and Sporothrix stenoceras.</title>
        <authorList>
            <person name="Aylward J."/>
            <person name="Wilson A.M."/>
            <person name="Visagie C.M."/>
            <person name="Spraker J."/>
            <person name="Barnes I."/>
            <person name="Buitendag C."/>
            <person name="Ceriani C."/>
            <person name="Del Mar Angel L."/>
            <person name="du Plessis D."/>
            <person name="Fuchs T."/>
            <person name="Gasser K."/>
            <person name="Kramer D."/>
            <person name="Li W."/>
            <person name="Munsamy K."/>
            <person name="Piso A."/>
            <person name="Price J.L."/>
            <person name="Sonnekus B."/>
            <person name="Thomas C."/>
            <person name="van der Nest A."/>
            <person name="van Dijk A."/>
            <person name="van Heerden A."/>
            <person name="van Vuuren N."/>
            <person name="Yilmaz N."/>
            <person name="Duong T.A."/>
            <person name="van der Merwe N.A."/>
            <person name="Wingfield M.J."/>
            <person name="Wingfield B.D."/>
        </authorList>
    </citation>
    <scope>NUCLEOTIDE SEQUENCE [LARGE SCALE GENOMIC DNA]</scope>
    <source>
        <strain evidence="9 10">CMW 5346</strain>
    </source>
</reference>
<feature type="compositionally biased region" description="Basic residues" evidence="7">
    <location>
        <begin position="208"/>
        <end position="218"/>
    </location>
</feature>
<evidence type="ECO:0000256" key="4">
    <source>
        <dbReference type="ARBA" id="ARBA00023125"/>
    </source>
</evidence>
<feature type="compositionally biased region" description="Polar residues" evidence="7">
    <location>
        <begin position="661"/>
        <end position="675"/>
    </location>
</feature>
<sequence length="793" mass="88697">MSGDADSTWSDSHAMDSDDNRLASDVVLRSTTTWIRADSSSSSRSTLVSEISAASHFSAGQLSPISIGVDIPGAVSDAEHYPLTASTSLSSAPTLDNTTSLSSPTLENSTSPSSNSEPRDVYASGHDHSHAHGDHHDSHMNDHSHYNDAVHGHIDTASEMQWDVDMIEDLVIPKLEPMEDDTFRLDDLEEAPANPEPTDNTAPNASTKVKRPRGRPRKLSILPTAPTNPGKIAKGRSKTGCVTCRKRKKKCDEAKPRCMNCEKNAVVCEGYPEKQIWKSGKEKAEEELLKNQSLPVITMQPIFTGLETAEDRVFWRHYNDHLSAVFTVEGEHHNAFRDMLVPVATRHQGMMHSLLSLASRHLDYDTPYGAKILRRNARISIDSLHRRGNFHNNEAVKTLREGMQTDQMDDPEMTNNLAARYGQMLCLILEPLAEGDISGTQRLHYEAFLYLIQNNPPQDDTFHAFIAEIFYYHIFADDLVYYPSPPAKRLVTDDWAPTAPIQRPRLIGVADGLFGYLSQITTIRNRIRARIECNADPRVDYESLYRASDIEDQILEWKPEWPVGDSRERVTLLYKQMAWLYLKTTICPPTSVYSSVSMTRSFNSRTGGPITETPPHSVAASCASSPSPRLEAMVPQENHFNNPRRHSIANPSISGERRPFLNTTSDLFGQKSSNDNDIRSSPPPIRRPSNHEPGVSVAVEESLSLLESFLPSDPTQALLLVPCVIIGTSCYSPKEQERVRNAIRVVHGYTGLRNTFKAQEVLNEVWRLIELGDFLSAWDWQAVANSLDIRHLF</sequence>
<keyword evidence="10" id="KW-1185">Reference proteome</keyword>
<dbReference type="PANTHER" id="PTHR37534">
    <property type="entry name" value="TRANSCRIPTIONAL ACTIVATOR PROTEIN UGA3"/>
    <property type="match status" value="1"/>
</dbReference>
<dbReference type="Pfam" id="PF11951">
    <property type="entry name" value="Fungal_trans_2"/>
    <property type="match status" value="2"/>
</dbReference>
<dbReference type="PROSITE" id="PS00463">
    <property type="entry name" value="ZN2_CY6_FUNGAL_1"/>
    <property type="match status" value="1"/>
</dbReference>
<keyword evidence="4" id="KW-0238">DNA-binding</keyword>
<comment type="caution">
    <text evidence="9">The sequence shown here is derived from an EMBL/GenBank/DDBJ whole genome shotgun (WGS) entry which is preliminary data.</text>
</comment>
<dbReference type="Gene3D" id="4.10.240.10">
    <property type="entry name" value="Zn(2)-C6 fungal-type DNA-binding domain"/>
    <property type="match status" value="1"/>
</dbReference>
<evidence type="ECO:0000256" key="3">
    <source>
        <dbReference type="ARBA" id="ARBA00023015"/>
    </source>
</evidence>
<dbReference type="Proteomes" id="UP001583186">
    <property type="component" value="Unassembled WGS sequence"/>
</dbReference>
<name>A0ABR3Z9I5_9PEZI</name>
<protein>
    <recommendedName>
        <fullName evidence="8">Zn(2)-C6 fungal-type domain-containing protein</fullName>
    </recommendedName>
</protein>
<dbReference type="CDD" id="cd00067">
    <property type="entry name" value="GAL4"/>
    <property type="match status" value="1"/>
</dbReference>
<feature type="region of interest" description="Disordered" evidence="7">
    <location>
        <begin position="189"/>
        <end position="236"/>
    </location>
</feature>
<dbReference type="PROSITE" id="PS50048">
    <property type="entry name" value="ZN2_CY6_FUNGAL_2"/>
    <property type="match status" value="1"/>
</dbReference>
<accession>A0ABR3Z9I5</accession>
<evidence type="ECO:0000256" key="2">
    <source>
        <dbReference type="ARBA" id="ARBA00022833"/>
    </source>
</evidence>
<feature type="region of interest" description="Disordered" evidence="7">
    <location>
        <begin position="1"/>
        <end position="23"/>
    </location>
</feature>
<feature type="compositionally biased region" description="Basic and acidic residues" evidence="7">
    <location>
        <begin position="117"/>
        <end position="148"/>
    </location>
</feature>
<dbReference type="SUPFAM" id="SSF57701">
    <property type="entry name" value="Zn2/Cys6 DNA-binding domain"/>
    <property type="match status" value="1"/>
</dbReference>
<feature type="compositionally biased region" description="Low complexity" evidence="7">
    <location>
        <begin position="614"/>
        <end position="624"/>
    </location>
</feature>
<keyword evidence="6" id="KW-0539">Nucleus</keyword>
<dbReference type="InterPro" id="IPR021858">
    <property type="entry name" value="Fun_TF"/>
</dbReference>
<feature type="compositionally biased region" description="Polar residues" evidence="7">
    <location>
        <begin position="1"/>
        <end position="11"/>
    </location>
</feature>
<evidence type="ECO:0000259" key="8">
    <source>
        <dbReference type="PROSITE" id="PS50048"/>
    </source>
</evidence>
<gene>
    <name evidence="9" type="ORF">Sste5346_004435</name>
</gene>
<keyword evidence="2" id="KW-0862">Zinc</keyword>
<proteinExistence type="predicted"/>
<comment type="subcellular location">
    <subcellularLocation>
        <location evidence="1">Nucleus</location>
    </subcellularLocation>
</comment>
<dbReference type="PANTHER" id="PTHR37534:SF38">
    <property type="entry name" value="ZN(2)-C6 FUNGAL-TYPE DOMAIN-CONTAINING PROTEIN"/>
    <property type="match status" value="1"/>
</dbReference>
<feature type="compositionally biased region" description="Polar residues" evidence="7">
    <location>
        <begin position="197"/>
        <end position="207"/>
    </location>
</feature>
<organism evidence="9 10">
    <name type="scientific">Sporothrix stenoceras</name>
    <dbReference type="NCBI Taxonomy" id="5173"/>
    <lineage>
        <taxon>Eukaryota</taxon>
        <taxon>Fungi</taxon>
        <taxon>Dikarya</taxon>
        <taxon>Ascomycota</taxon>
        <taxon>Pezizomycotina</taxon>
        <taxon>Sordariomycetes</taxon>
        <taxon>Sordariomycetidae</taxon>
        <taxon>Ophiostomatales</taxon>
        <taxon>Ophiostomataceae</taxon>
        <taxon>Sporothrix</taxon>
    </lineage>
</organism>
<feature type="region of interest" description="Disordered" evidence="7">
    <location>
        <begin position="636"/>
        <end position="694"/>
    </location>
</feature>